<accession>A0A8K0WYI9</accession>
<dbReference type="PROSITE" id="PS50048">
    <property type="entry name" value="ZN2_CY6_FUNGAL_2"/>
    <property type="match status" value="1"/>
</dbReference>
<comment type="caution">
    <text evidence="5">The sequence shown here is derived from an EMBL/GenBank/DDBJ whole genome shotgun (WGS) entry which is preliminary data.</text>
</comment>
<dbReference type="GO" id="GO:0045944">
    <property type="term" value="P:positive regulation of transcription by RNA polymerase II"/>
    <property type="evidence" value="ECO:0007669"/>
    <property type="project" value="TreeGrafter"/>
</dbReference>
<dbReference type="AlphaFoldDB" id="A0A8K0WYI9"/>
<name>A0A8K0WYI9_9HYPO</name>
<evidence type="ECO:0000313" key="6">
    <source>
        <dbReference type="Proteomes" id="UP000813444"/>
    </source>
</evidence>
<evidence type="ECO:0000256" key="2">
    <source>
        <dbReference type="ARBA" id="ARBA00023242"/>
    </source>
</evidence>
<dbReference type="PANTHER" id="PTHR47655">
    <property type="entry name" value="QUINIC ACID UTILIZATION ACTIVATOR"/>
    <property type="match status" value="1"/>
</dbReference>
<dbReference type="GO" id="GO:0000981">
    <property type="term" value="F:DNA-binding transcription factor activity, RNA polymerase II-specific"/>
    <property type="evidence" value="ECO:0007669"/>
    <property type="project" value="InterPro"/>
</dbReference>
<keyword evidence="2" id="KW-0539">Nucleus</keyword>
<evidence type="ECO:0000256" key="3">
    <source>
        <dbReference type="SAM" id="MobiDB-lite"/>
    </source>
</evidence>
<dbReference type="Pfam" id="PF00172">
    <property type="entry name" value="Zn_clus"/>
    <property type="match status" value="1"/>
</dbReference>
<feature type="compositionally biased region" description="Polar residues" evidence="3">
    <location>
        <begin position="13"/>
        <end position="23"/>
    </location>
</feature>
<dbReference type="CDD" id="cd12148">
    <property type="entry name" value="fungal_TF_MHR"/>
    <property type="match status" value="1"/>
</dbReference>
<dbReference type="OrthoDB" id="3364175at2759"/>
<proteinExistence type="predicted"/>
<dbReference type="GO" id="GO:0003677">
    <property type="term" value="F:DNA binding"/>
    <property type="evidence" value="ECO:0007669"/>
    <property type="project" value="InterPro"/>
</dbReference>
<keyword evidence="1" id="KW-0479">Metal-binding</keyword>
<dbReference type="InterPro" id="IPR036864">
    <property type="entry name" value="Zn2-C6_fun-type_DNA-bd_sf"/>
</dbReference>
<evidence type="ECO:0000259" key="4">
    <source>
        <dbReference type="PROSITE" id="PS50048"/>
    </source>
</evidence>
<dbReference type="EMBL" id="JAGPNK010000001">
    <property type="protein sequence ID" value="KAH7329564.1"/>
    <property type="molecule type" value="Genomic_DNA"/>
</dbReference>
<evidence type="ECO:0000256" key="1">
    <source>
        <dbReference type="ARBA" id="ARBA00022723"/>
    </source>
</evidence>
<dbReference type="GO" id="GO:0006351">
    <property type="term" value="P:DNA-templated transcription"/>
    <property type="evidence" value="ECO:0007669"/>
    <property type="project" value="InterPro"/>
</dbReference>
<dbReference type="SMART" id="SM00066">
    <property type="entry name" value="GAL4"/>
    <property type="match status" value="1"/>
</dbReference>
<dbReference type="Pfam" id="PF04082">
    <property type="entry name" value="Fungal_trans"/>
    <property type="match status" value="1"/>
</dbReference>
<feature type="compositionally biased region" description="Polar residues" evidence="3">
    <location>
        <begin position="177"/>
        <end position="189"/>
    </location>
</feature>
<dbReference type="SUPFAM" id="SSF57701">
    <property type="entry name" value="Zn2/Cys6 DNA-binding domain"/>
    <property type="match status" value="1"/>
</dbReference>
<dbReference type="InterPro" id="IPR001138">
    <property type="entry name" value="Zn2Cys6_DnaBD"/>
</dbReference>
<dbReference type="GO" id="GO:0008270">
    <property type="term" value="F:zinc ion binding"/>
    <property type="evidence" value="ECO:0007669"/>
    <property type="project" value="InterPro"/>
</dbReference>
<feature type="region of interest" description="Disordered" evidence="3">
    <location>
        <begin position="1"/>
        <end position="33"/>
    </location>
</feature>
<feature type="region of interest" description="Disordered" evidence="3">
    <location>
        <begin position="147"/>
        <end position="203"/>
    </location>
</feature>
<dbReference type="CDD" id="cd00067">
    <property type="entry name" value="GAL4"/>
    <property type="match status" value="1"/>
</dbReference>
<evidence type="ECO:0000313" key="5">
    <source>
        <dbReference type="EMBL" id="KAH7329564.1"/>
    </source>
</evidence>
<gene>
    <name evidence="5" type="ORF">B0I35DRAFT_404769</name>
</gene>
<dbReference type="InterPro" id="IPR052783">
    <property type="entry name" value="Metabolic/Drug-Res_Regulator"/>
</dbReference>
<organism evidence="5 6">
    <name type="scientific">Stachybotrys elegans</name>
    <dbReference type="NCBI Taxonomy" id="80388"/>
    <lineage>
        <taxon>Eukaryota</taxon>
        <taxon>Fungi</taxon>
        <taxon>Dikarya</taxon>
        <taxon>Ascomycota</taxon>
        <taxon>Pezizomycotina</taxon>
        <taxon>Sordariomycetes</taxon>
        <taxon>Hypocreomycetidae</taxon>
        <taxon>Hypocreales</taxon>
        <taxon>Stachybotryaceae</taxon>
        <taxon>Stachybotrys</taxon>
    </lineage>
</organism>
<dbReference type="InterPro" id="IPR007219">
    <property type="entry name" value="XnlR_reg_dom"/>
</dbReference>
<feature type="compositionally biased region" description="Low complexity" evidence="3">
    <location>
        <begin position="190"/>
        <end position="201"/>
    </location>
</feature>
<sequence>MSSKIKKKRAPTTADSSHQSVDTPSPVVSAPPNKRRRVSLACEACRAAREKCDGQRPTCGTCIANKRTCSYAPASKKRGVKTGYLRAIELSLAWMFDQIPQSEAALYHLLTHNNGRDGAKLLKKDDAAGLKLHKRWTKSQVHKELARLLSDGNTPPADTSTEDSDSERDGNLAEIPTINQLSGQHSLPQTTSPDITSTSSSMVPSRLRLPKQWRRLLDIHFSYTHCWFPLLDRNSLLSTASSYRPEGISYPSEPQRHLSSDHAELWAALALASFQDRASSVPYEDATMPPAAILSTARNLIPSLEEGAFEIPHLRATLLHSLVLLGRGKSWAAWLLVGNTSRAAMQIRSGIGPSMPWHSNSLSDIGLAMDRLMAGCFVLDTFLSLCVGQHPHLRGALADYSVTRGISEPREMVDVWKPVPGLTGHTKPDGTPPPHSDPLLAFHQLFEFSKVLNASMDASINPSVSVKVTPEKLAGSLDPHFRFCDSLMWSTPALPSAFLLQAAYLTCNVALVTSVRASLLSTVMEVVESCSAMLGAGSCPPLMVALLEFVQQRGRMEKMHETEGSRWDSTLGMLKSIWRDDGIDQGIRSSGPAPGAMAPVTGHALWHNPPSPPERMPGSDNERQAFSLGTASPSGTAMSMQDIGSSYGGGGGSGGAARAYPIITRYSAAEGLQALDYDAILDELGSAMDCTDGADMDPQFMTNLGFAPGYDLGDKCFRESLGLNDDVDTIIG</sequence>
<protein>
    <recommendedName>
        <fullName evidence="4">Zn(2)-C6 fungal-type domain-containing protein</fullName>
    </recommendedName>
</protein>
<feature type="domain" description="Zn(2)-C6 fungal-type" evidence="4">
    <location>
        <begin position="41"/>
        <end position="71"/>
    </location>
</feature>
<dbReference type="Proteomes" id="UP000813444">
    <property type="component" value="Unassembled WGS sequence"/>
</dbReference>
<dbReference type="PROSITE" id="PS00463">
    <property type="entry name" value="ZN2_CY6_FUNGAL_1"/>
    <property type="match status" value="1"/>
</dbReference>
<dbReference type="PANTHER" id="PTHR47655:SF2">
    <property type="entry name" value="QUINIC ACID UTILIZATION ACTIVATOR"/>
    <property type="match status" value="1"/>
</dbReference>
<reference evidence="5" key="1">
    <citation type="journal article" date="2021" name="Nat. Commun.">
        <title>Genetic determinants of endophytism in the Arabidopsis root mycobiome.</title>
        <authorList>
            <person name="Mesny F."/>
            <person name="Miyauchi S."/>
            <person name="Thiergart T."/>
            <person name="Pickel B."/>
            <person name="Atanasova L."/>
            <person name="Karlsson M."/>
            <person name="Huettel B."/>
            <person name="Barry K.W."/>
            <person name="Haridas S."/>
            <person name="Chen C."/>
            <person name="Bauer D."/>
            <person name="Andreopoulos W."/>
            <person name="Pangilinan J."/>
            <person name="LaButti K."/>
            <person name="Riley R."/>
            <person name="Lipzen A."/>
            <person name="Clum A."/>
            <person name="Drula E."/>
            <person name="Henrissat B."/>
            <person name="Kohler A."/>
            <person name="Grigoriev I.V."/>
            <person name="Martin F.M."/>
            <person name="Hacquard S."/>
        </authorList>
    </citation>
    <scope>NUCLEOTIDE SEQUENCE</scope>
    <source>
        <strain evidence="5">MPI-CAGE-CH-0235</strain>
    </source>
</reference>
<dbReference type="Gene3D" id="4.10.240.10">
    <property type="entry name" value="Zn(2)-C6 fungal-type DNA-binding domain"/>
    <property type="match status" value="1"/>
</dbReference>
<keyword evidence="6" id="KW-1185">Reference proteome</keyword>
<feature type="compositionally biased region" description="Basic residues" evidence="3">
    <location>
        <begin position="1"/>
        <end position="10"/>
    </location>
</feature>